<protein>
    <submittedName>
        <fullName evidence="1">Uncharacterized protein</fullName>
    </submittedName>
</protein>
<reference evidence="1" key="1">
    <citation type="submission" date="2023-03" db="EMBL/GenBank/DDBJ databases">
        <authorList>
            <person name="Shen W."/>
            <person name="Cai J."/>
        </authorList>
    </citation>
    <scope>NUCLEOTIDE SEQUENCE</scope>
    <source>
        <strain evidence="1">B646-2</strain>
    </source>
</reference>
<dbReference type="Proteomes" id="UP001249240">
    <property type="component" value="Unassembled WGS sequence"/>
</dbReference>
<organism evidence="1 2">
    <name type="scientific">Enterococcus raffinosus</name>
    <dbReference type="NCBI Taxonomy" id="71452"/>
    <lineage>
        <taxon>Bacteria</taxon>
        <taxon>Bacillati</taxon>
        <taxon>Bacillota</taxon>
        <taxon>Bacilli</taxon>
        <taxon>Lactobacillales</taxon>
        <taxon>Enterococcaceae</taxon>
        <taxon>Enterococcus</taxon>
    </lineage>
</organism>
<evidence type="ECO:0000313" key="1">
    <source>
        <dbReference type="EMBL" id="MDT2538234.1"/>
    </source>
</evidence>
<sequence>MSKGTLEAWAAGFKEKYPLGYSQYQLNYIVGHASEIQKQAVHLEMIWANRNTFNSEIDVQEVIKNKVKEIKRTIEYLEGYLEPTK</sequence>
<name>A0AAW8SZY1_9ENTE</name>
<gene>
    <name evidence="1" type="ORF">P7D78_08865</name>
</gene>
<dbReference type="RefSeq" id="WP_070509401.1">
    <property type="nucleotide sequence ID" value="NZ_JAQESB010000021.1"/>
</dbReference>
<accession>A0AAW8SZY1</accession>
<dbReference type="EMBL" id="JARPXM010000007">
    <property type="protein sequence ID" value="MDT2538234.1"/>
    <property type="molecule type" value="Genomic_DNA"/>
</dbReference>
<evidence type="ECO:0000313" key="2">
    <source>
        <dbReference type="Proteomes" id="UP001249240"/>
    </source>
</evidence>
<dbReference type="AlphaFoldDB" id="A0AAW8SZY1"/>
<proteinExistence type="predicted"/>
<comment type="caution">
    <text evidence="1">The sequence shown here is derived from an EMBL/GenBank/DDBJ whole genome shotgun (WGS) entry which is preliminary data.</text>
</comment>